<name>A0A8K0A9J1_BRALA</name>
<keyword evidence="2" id="KW-1185">Reference proteome</keyword>
<reference evidence="1" key="1">
    <citation type="submission" date="2022-01" db="EMBL/GenBank/DDBJ databases">
        <authorList>
            <person name="Braso-Vives M."/>
        </authorList>
    </citation>
    <scope>NUCLEOTIDE SEQUENCE</scope>
</reference>
<gene>
    <name evidence="1" type="primary">Hypp4623</name>
    <name evidence="1" type="ORF">BLAG_LOCUS23377</name>
</gene>
<accession>A0A8K0A9J1</accession>
<evidence type="ECO:0000313" key="2">
    <source>
        <dbReference type="Proteomes" id="UP000838412"/>
    </source>
</evidence>
<evidence type="ECO:0000313" key="1">
    <source>
        <dbReference type="EMBL" id="CAH1271304.1"/>
    </source>
</evidence>
<sequence>MASIYKVRCKDKFLKEEVDPMLLTTLDDFTLSNSSSSSLEGPQHISDPADFVRQHGAQFSVYSVDFDRRVLGMVRVRKGVNVNRAPFFFQAQRESAEELLLIPFDELPAVVEAV</sequence>
<dbReference type="AlphaFoldDB" id="A0A8K0A9J1"/>
<organism evidence="1 2">
    <name type="scientific">Branchiostoma lanceolatum</name>
    <name type="common">Common lancelet</name>
    <name type="synonym">Amphioxus lanceolatum</name>
    <dbReference type="NCBI Taxonomy" id="7740"/>
    <lineage>
        <taxon>Eukaryota</taxon>
        <taxon>Metazoa</taxon>
        <taxon>Chordata</taxon>
        <taxon>Cephalochordata</taxon>
        <taxon>Leptocardii</taxon>
        <taxon>Amphioxiformes</taxon>
        <taxon>Branchiostomatidae</taxon>
        <taxon>Branchiostoma</taxon>
    </lineage>
</organism>
<dbReference type="PANTHER" id="PTHR33844">
    <property type="entry name" value="SULFOTRANSFER_1 DOMAIN-CONTAINING PROTEIN"/>
    <property type="match status" value="1"/>
</dbReference>
<dbReference type="PANTHER" id="PTHR33844:SF1">
    <property type="entry name" value="SULFOTRANSFERASE DOMAIN-CONTAINING PROTEIN"/>
    <property type="match status" value="1"/>
</dbReference>
<proteinExistence type="predicted"/>
<dbReference type="EMBL" id="OV696693">
    <property type="protein sequence ID" value="CAH1271304.1"/>
    <property type="molecule type" value="Genomic_DNA"/>
</dbReference>
<protein>
    <submittedName>
        <fullName evidence="1">Hypp4623 protein</fullName>
    </submittedName>
</protein>
<dbReference type="Proteomes" id="UP000838412">
    <property type="component" value="Chromosome 8"/>
</dbReference>